<organism evidence="1 2">
    <name type="scientific">Arabis nemorensis</name>
    <dbReference type="NCBI Taxonomy" id="586526"/>
    <lineage>
        <taxon>Eukaryota</taxon>
        <taxon>Viridiplantae</taxon>
        <taxon>Streptophyta</taxon>
        <taxon>Embryophyta</taxon>
        <taxon>Tracheophyta</taxon>
        <taxon>Spermatophyta</taxon>
        <taxon>Magnoliopsida</taxon>
        <taxon>eudicotyledons</taxon>
        <taxon>Gunneridae</taxon>
        <taxon>Pentapetalae</taxon>
        <taxon>rosids</taxon>
        <taxon>malvids</taxon>
        <taxon>Brassicales</taxon>
        <taxon>Brassicaceae</taxon>
        <taxon>Arabideae</taxon>
        <taxon>Arabis</taxon>
    </lineage>
</organism>
<protein>
    <submittedName>
        <fullName evidence="1">Uncharacterized protein</fullName>
    </submittedName>
</protein>
<sequence length="186" mass="20994">MQNESGALNVENGALNENELVIENENLVAEVGNANDNIGAKNIENLVAPLIVSPIENEVGNPNDIGTKNMFKNALDVYYAAKEGLAPNRIRRMKSSRNLVTNEGIVEEAWEIVNDAFLDTRSHSWTRETWQMSTNVKVSHAISEVPWPIKLWPRCKTAMENVKIDATKLTLESKWMEMTRKNSRNE</sequence>
<evidence type="ECO:0000313" key="2">
    <source>
        <dbReference type="Proteomes" id="UP000489600"/>
    </source>
</evidence>
<evidence type="ECO:0000313" key="1">
    <source>
        <dbReference type="EMBL" id="VVB08246.1"/>
    </source>
</evidence>
<name>A0A565C3L2_9BRAS</name>
<dbReference type="OrthoDB" id="2020640at2759"/>
<dbReference type="Proteomes" id="UP000489600">
    <property type="component" value="Unassembled WGS sequence"/>
</dbReference>
<proteinExistence type="predicted"/>
<dbReference type="AlphaFoldDB" id="A0A565C3L2"/>
<dbReference type="EMBL" id="CABITT030000006">
    <property type="protein sequence ID" value="VVB08246.1"/>
    <property type="molecule type" value="Genomic_DNA"/>
</dbReference>
<reference evidence="1" key="1">
    <citation type="submission" date="2019-07" db="EMBL/GenBank/DDBJ databases">
        <authorList>
            <person name="Dittberner H."/>
        </authorList>
    </citation>
    <scope>NUCLEOTIDE SEQUENCE [LARGE SCALE GENOMIC DNA]</scope>
</reference>
<keyword evidence="2" id="KW-1185">Reference proteome</keyword>
<accession>A0A565C3L2</accession>
<gene>
    <name evidence="1" type="ORF">ANE_LOCUS18690</name>
</gene>
<comment type="caution">
    <text evidence="1">The sequence shown here is derived from an EMBL/GenBank/DDBJ whole genome shotgun (WGS) entry which is preliminary data.</text>
</comment>